<comment type="caution">
    <text evidence="1">The sequence shown here is derived from an EMBL/GenBank/DDBJ whole genome shotgun (WGS) entry which is preliminary data.</text>
</comment>
<evidence type="ECO:0000313" key="2">
    <source>
        <dbReference type="Proteomes" id="UP001589589"/>
    </source>
</evidence>
<evidence type="ECO:0000313" key="1">
    <source>
        <dbReference type="EMBL" id="MFB9066146.1"/>
    </source>
</evidence>
<dbReference type="Proteomes" id="UP001589589">
    <property type="component" value="Unassembled WGS sequence"/>
</dbReference>
<proteinExistence type="predicted"/>
<sequence>MKVKTKAILFFGGMFSLLLFAYIRGYCTDNKLKENGKKTIARLDSIVTPPKWASTVYLTYYIDNKKYTSFESDIEYKTTKNDIGKFYEMKYLPESPEIVRGNYSKEITDTLAILNAGFSREDIENSNLGKE</sequence>
<gene>
    <name evidence="1" type="ORF">ACFFUQ_19195</name>
</gene>
<accession>A0ABV5FRG9</accession>
<keyword evidence="2" id="KW-1185">Reference proteome</keyword>
<dbReference type="RefSeq" id="WP_290263197.1">
    <property type="nucleotide sequence ID" value="NZ_JAUFQQ010000003.1"/>
</dbReference>
<dbReference type="EMBL" id="JBHMEX010000061">
    <property type="protein sequence ID" value="MFB9066146.1"/>
    <property type="molecule type" value="Genomic_DNA"/>
</dbReference>
<protein>
    <submittedName>
        <fullName evidence="1">Uncharacterized protein</fullName>
    </submittedName>
</protein>
<organism evidence="1 2">
    <name type="scientific">Flavobacterium branchiarum</name>
    <dbReference type="NCBI Taxonomy" id="1114870"/>
    <lineage>
        <taxon>Bacteria</taxon>
        <taxon>Pseudomonadati</taxon>
        <taxon>Bacteroidota</taxon>
        <taxon>Flavobacteriia</taxon>
        <taxon>Flavobacteriales</taxon>
        <taxon>Flavobacteriaceae</taxon>
        <taxon>Flavobacterium</taxon>
    </lineage>
</organism>
<reference evidence="1 2" key="1">
    <citation type="submission" date="2024-09" db="EMBL/GenBank/DDBJ databases">
        <authorList>
            <person name="Sun Q."/>
            <person name="Mori K."/>
        </authorList>
    </citation>
    <scope>NUCLEOTIDE SEQUENCE [LARGE SCALE GENOMIC DNA]</scope>
    <source>
        <strain evidence="1 2">CECT 7908</strain>
    </source>
</reference>
<name>A0ABV5FRG9_9FLAO</name>